<evidence type="ECO:0000313" key="2">
    <source>
        <dbReference type="Proteomes" id="UP000011777"/>
    </source>
</evidence>
<keyword evidence="2" id="KW-1185">Reference proteome</keyword>
<sequence length="27" mass="3211">MSKYSISSIENTDDFYTHHHSLNKKNN</sequence>
<proteinExistence type="predicted"/>
<comment type="caution">
    <text evidence="1">The sequence shown here is derived from an EMBL/GenBank/DDBJ whole genome shotgun (WGS) entry which is preliminary data.</text>
</comment>
<name>M3IPW8_CANMX</name>
<organism evidence="1 2">
    <name type="scientific">Candida maltosa (strain Xu316)</name>
    <name type="common">Yeast</name>
    <dbReference type="NCBI Taxonomy" id="1245528"/>
    <lineage>
        <taxon>Eukaryota</taxon>
        <taxon>Fungi</taxon>
        <taxon>Dikarya</taxon>
        <taxon>Ascomycota</taxon>
        <taxon>Saccharomycotina</taxon>
        <taxon>Pichiomycetes</taxon>
        <taxon>Debaryomycetaceae</taxon>
        <taxon>Candida/Lodderomyces clade</taxon>
        <taxon>Candida</taxon>
    </lineage>
</organism>
<evidence type="ECO:0000313" key="1">
    <source>
        <dbReference type="EMBL" id="EMG48496.1"/>
    </source>
</evidence>
<dbReference type="AlphaFoldDB" id="M3IPW8"/>
<gene>
    <name evidence="1" type="ORF">G210_0921</name>
</gene>
<dbReference type="HOGENOM" id="CLU_3415182_0_0_1"/>
<dbReference type="Proteomes" id="UP000011777">
    <property type="component" value="Unassembled WGS sequence"/>
</dbReference>
<protein>
    <submittedName>
        <fullName evidence="1">Uncharacterized protein</fullName>
    </submittedName>
</protein>
<accession>M3IPW8</accession>
<dbReference type="EMBL" id="AOGT01001088">
    <property type="protein sequence ID" value="EMG48496.1"/>
    <property type="molecule type" value="Genomic_DNA"/>
</dbReference>
<reference evidence="1 2" key="1">
    <citation type="submission" date="2013-02" db="EMBL/GenBank/DDBJ databases">
        <title>Genome sequence of Candida maltosa Xu316, a potential industrial strain for xylitol and ethanol production.</title>
        <authorList>
            <person name="Yu J."/>
            <person name="Wang Q."/>
            <person name="Geng X."/>
            <person name="Bao W."/>
            <person name="He P."/>
            <person name="Cai J."/>
        </authorList>
    </citation>
    <scope>NUCLEOTIDE SEQUENCE [LARGE SCALE GENOMIC DNA]</scope>
    <source>
        <strain evidence="2">Xu316</strain>
    </source>
</reference>